<evidence type="ECO:0000313" key="1">
    <source>
        <dbReference type="EMBL" id="KIL60444.1"/>
    </source>
</evidence>
<reference evidence="1 2" key="1">
    <citation type="submission" date="2014-04" db="EMBL/GenBank/DDBJ databases">
        <title>Evolutionary Origins and Diversification of the Mycorrhizal Mutualists.</title>
        <authorList>
            <consortium name="DOE Joint Genome Institute"/>
            <consortium name="Mycorrhizal Genomics Consortium"/>
            <person name="Kohler A."/>
            <person name="Kuo A."/>
            <person name="Nagy L.G."/>
            <person name="Floudas D."/>
            <person name="Copeland A."/>
            <person name="Barry K.W."/>
            <person name="Cichocki N."/>
            <person name="Veneault-Fourrey C."/>
            <person name="LaButti K."/>
            <person name="Lindquist E.A."/>
            <person name="Lipzen A."/>
            <person name="Lundell T."/>
            <person name="Morin E."/>
            <person name="Murat C."/>
            <person name="Riley R."/>
            <person name="Ohm R."/>
            <person name="Sun H."/>
            <person name="Tunlid A."/>
            <person name="Henrissat B."/>
            <person name="Grigoriev I.V."/>
            <person name="Hibbett D.S."/>
            <person name="Martin F."/>
        </authorList>
    </citation>
    <scope>NUCLEOTIDE SEQUENCE [LARGE SCALE GENOMIC DNA]</scope>
    <source>
        <strain evidence="1 2">Koide BX008</strain>
    </source>
</reference>
<dbReference type="EMBL" id="KN818299">
    <property type="protein sequence ID" value="KIL60444.1"/>
    <property type="molecule type" value="Genomic_DNA"/>
</dbReference>
<name>A0A0C2T1V2_AMAMK</name>
<dbReference type="Proteomes" id="UP000054549">
    <property type="component" value="Unassembled WGS sequence"/>
</dbReference>
<keyword evidence="2" id="KW-1185">Reference proteome</keyword>
<accession>A0A0C2T1V2</accession>
<evidence type="ECO:0000313" key="2">
    <source>
        <dbReference type="Proteomes" id="UP000054549"/>
    </source>
</evidence>
<dbReference type="HOGENOM" id="CLU_2903743_0_0_1"/>
<proteinExistence type="predicted"/>
<dbReference type="AlphaFoldDB" id="A0A0C2T1V2"/>
<sequence>MKPISSLIYPGFRHLPCLFLFFLSRKVNMSSASAQEHRWVLLVGTGWISSARFQDSFSRRKV</sequence>
<gene>
    <name evidence="1" type="ORF">M378DRAFT_921677</name>
</gene>
<dbReference type="InParanoid" id="A0A0C2T1V2"/>
<organism evidence="1 2">
    <name type="scientific">Amanita muscaria (strain Koide BX008)</name>
    <dbReference type="NCBI Taxonomy" id="946122"/>
    <lineage>
        <taxon>Eukaryota</taxon>
        <taxon>Fungi</taxon>
        <taxon>Dikarya</taxon>
        <taxon>Basidiomycota</taxon>
        <taxon>Agaricomycotina</taxon>
        <taxon>Agaricomycetes</taxon>
        <taxon>Agaricomycetidae</taxon>
        <taxon>Agaricales</taxon>
        <taxon>Pluteineae</taxon>
        <taxon>Amanitaceae</taxon>
        <taxon>Amanita</taxon>
    </lineage>
</organism>
<protein>
    <submittedName>
        <fullName evidence="1">Uncharacterized protein</fullName>
    </submittedName>
</protein>